<reference evidence="3" key="1">
    <citation type="submission" date="2014-11" db="EMBL/GenBank/DDBJ databases">
        <authorList>
            <person name="Geib S."/>
        </authorList>
    </citation>
    <scope>NUCLEOTIDE SEQUENCE</scope>
</reference>
<dbReference type="AlphaFoldDB" id="A0A0A1XNE3"/>
<dbReference type="Pfam" id="PF14381">
    <property type="entry name" value="EDR1_CTR1_ARMC3_pept"/>
    <property type="match status" value="1"/>
</dbReference>
<reference evidence="3" key="2">
    <citation type="journal article" date="2015" name="Gigascience">
        <title>Reconstructing a comprehensive transcriptome assembly of a white-pupal translocated strain of the pest fruit fly Bactrocera cucurbitae.</title>
        <authorList>
            <person name="Sim S.B."/>
            <person name="Calla B."/>
            <person name="Hall B."/>
            <person name="DeRego T."/>
            <person name="Geib S.M."/>
        </authorList>
    </citation>
    <scope>NUCLEOTIDE SEQUENCE</scope>
</reference>
<dbReference type="OrthoDB" id="7537227at2759"/>
<dbReference type="PANTHER" id="PTHR46618:SF1">
    <property type="entry name" value="ARMADILLO REPEAT-CONTAINING PROTEIN 3"/>
    <property type="match status" value="1"/>
</dbReference>
<dbReference type="PANTHER" id="PTHR46618">
    <property type="entry name" value="ARMADILLO REPEAT-CONTAINING PROTEIN 3"/>
    <property type="match status" value="1"/>
</dbReference>
<name>A0A0A1XNE3_ZEUCU</name>
<evidence type="ECO:0000313" key="3">
    <source>
        <dbReference type="EMBL" id="JAD12103.1"/>
    </source>
</evidence>
<dbReference type="InterPro" id="IPR011989">
    <property type="entry name" value="ARM-like"/>
</dbReference>
<proteinExistence type="predicted"/>
<dbReference type="SUPFAM" id="SSF48371">
    <property type="entry name" value="ARM repeat"/>
    <property type="match status" value="2"/>
</dbReference>
<dbReference type="EMBL" id="GBXI01002189">
    <property type="protein sequence ID" value="JAD12103.1"/>
    <property type="molecule type" value="Transcribed_RNA"/>
</dbReference>
<dbReference type="Gene3D" id="1.25.10.10">
    <property type="entry name" value="Leucine-rich Repeat Variant"/>
    <property type="match status" value="1"/>
</dbReference>
<gene>
    <name evidence="3" type="primary">ARMC3</name>
    <name evidence="3" type="ORF">g.10740</name>
</gene>
<dbReference type="GeneID" id="105221182"/>
<dbReference type="InterPro" id="IPR055164">
    <property type="entry name" value="EDR1/CTR1/ARMC3-like_pept-like"/>
</dbReference>
<protein>
    <submittedName>
        <fullName evidence="3">Armadillo repeat-containing protein 3</fullName>
    </submittedName>
</protein>
<accession>A0A0A1XNE3</accession>
<dbReference type="InterPro" id="IPR016024">
    <property type="entry name" value="ARM-type_fold"/>
</dbReference>
<feature type="domain" description="EDR1/CTR1/ARMC3-like peptidase-like" evidence="2">
    <location>
        <begin position="722"/>
        <end position="804"/>
    </location>
</feature>
<evidence type="ECO:0000256" key="1">
    <source>
        <dbReference type="ARBA" id="ARBA00022737"/>
    </source>
</evidence>
<organism evidence="3">
    <name type="scientific">Zeugodacus cucurbitae</name>
    <name type="common">Melon fruit fly</name>
    <name type="synonym">Bactrocera cucurbitae</name>
    <dbReference type="NCBI Taxonomy" id="28588"/>
    <lineage>
        <taxon>Eukaryota</taxon>
        <taxon>Metazoa</taxon>
        <taxon>Ecdysozoa</taxon>
        <taxon>Arthropoda</taxon>
        <taxon>Hexapoda</taxon>
        <taxon>Insecta</taxon>
        <taxon>Pterygota</taxon>
        <taxon>Neoptera</taxon>
        <taxon>Endopterygota</taxon>
        <taxon>Diptera</taxon>
        <taxon>Brachycera</taxon>
        <taxon>Muscomorpha</taxon>
        <taxon>Tephritoidea</taxon>
        <taxon>Tephritidae</taxon>
        <taxon>Zeugodacus</taxon>
        <taxon>Zeugodacus</taxon>
    </lineage>
</organism>
<sequence>MHKKKPKSIYTSRSTYSDRAKRENESFKEVIVPIQAIETALLLLNSQEDSVLVTVFKNITEYARKQRENVEELKKLKLLELLLEKKFYMTSDAVMIRRFATYLACTLIESMDMLRDVEPEKMVFILGICLEAYLLEVDDFTLEYLTVIINKCLQDPQVANAMLEKSDFLEKFFLLIANTENPDILWQSFEAIHKMLLLLDAEKLLAFSTLPNFPIERVLCDITNEFVDIRSAALKIVKDLIVDTSDNSTFADLSRCIFTLRQLTQLFCDFATTEHGTEAIEALATAMRTEKMTKLFFEHNFFDRIMQNVSDNLLAYAASVKCKVIWIFAENAKYEQFLQRIYEAMVTDLFLDCLLQVDPYGPAPHVIAGLNRMMKNTNAANRILQLYEAGVIERLAYIISQPGIDIRTREQAADLIGNLLRFAFHDTAHQLLALQIALLLGRIFGQQQQDLSIDFILSLLNIIEQLAQNEDYREILGESTLLTMNIALMLRNSFATAILVNNIFRCLCTLADEEKVRTVLLSHYIAPSMKRGLKSLSNLVKTSVTNFIMQTARFPEMVHEYIEAGVLEVLLLNQRLAMCVSTWGPAIEAILSKCPSLKFCIRNHLGFTDSTAGNDFLVSKKKFDDFRVFQNILKEDVSPLHPILVVNFERKVSPPDLIIEVPIECFPMDERSGVTGSWCYCRKPGDSDLPRILELVNGELEKYGLLQNPAKMSRCIDFDNLAKRAKVIAEIVEAALSRNLKRLDLNTTEECSNHTVKCHLYDIARALHCNFIPLGMVHTGCQFERAILFKALADQIGLPCTLQRAVDGRLLFNEVPLPVEIDHDPHCDKKTMKFMPWRMLRPTHIVDLMFNVGELYPIQSRQAMQYLRLY</sequence>
<dbReference type="InterPro" id="IPR052441">
    <property type="entry name" value="Armadillo-Ser/Thr_Kinase"/>
</dbReference>
<evidence type="ECO:0000259" key="2">
    <source>
        <dbReference type="Pfam" id="PF14381"/>
    </source>
</evidence>
<keyword evidence="1" id="KW-0677">Repeat</keyword>